<accession>A0A1J1AAK1</accession>
<protein>
    <submittedName>
        <fullName evidence="3">Iron ABC transporter substrate-binding protein</fullName>
    </submittedName>
</protein>
<organism evidence="3 4">
    <name type="scientific">Halodesulfurarchaeum formicicum</name>
    <dbReference type="NCBI Taxonomy" id="1873524"/>
    <lineage>
        <taxon>Archaea</taxon>
        <taxon>Methanobacteriati</taxon>
        <taxon>Methanobacteriota</taxon>
        <taxon>Stenosarchaea group</taxon>
        <taxon>Halobacteria</taxon>
        <taxon>Halobacteriales</taxon>
        <taxon>Halobacteriaceae</taxon>
        <taxon>Halodesulfurarchaeum</taxon>
    </lineage>
</organism>
<dbReference type="SUPFAM" id="SSF53850">
    <property type="entry name" value="Periplasmic binding protein-like II"/>
    <property type="match status" value="1"/>
</dbReference>
<dbReference type="OrthoDB" id="305188at2157"/>
<dbReference type="RefSeq" id="WP_083426069.1">
    <property type="nucleotide sequence ID" value="NZ_CP016804.1"/>
</dbReference>
<dbReference type="InterPro" id="IPR026045">
    <property type="entry name" value="Ferric-bd"/>
</dbReference>
<dbReference type="Pfam" id="PF13343">
    <property type="entry name" value="SBP_bac_6"/>
    <property type="match status" value="1"/>
</dbReference>
<reference evidence="4" key="1">
    <citation type="submission" date="2016-08" db="EMBL/GenBank/DDBJ databases">
        <title>Discovery of first anaerobic lithoheterotrophic haloarchae widely represented in hypersaline habitats.</title>
        <authorList>
            <person name="Sorokin D.Y."/>
            <person name="Kublanov I.V."/>
            <person name="Roman P."/>
            <person name="Sinninghe Damste J.S."/>
            <person name="Golyshin P.N."/>
            <person name="Rojo D."/>
            <person name="Ciordia S."/>
            <person name="Mena Md.C."/>
            <person name="Ferrer M."/>
            <person name="Smedile F."/>
            <person name="Messina E."/>
            <person name="La Cono V."/>
            <person name="Yakimov M.M."/>
        </authorList>
    </citation>
    <scope>NUCLEOTIDE SEQUENCE [LARGE SCALE GENOMIC DNA]</scope>
    <source>
        <strain evidence="4">HSR6</strain>
    </source>
</reference>
<evidence type="ECO:0000313" key="4">
    <source>
        <dbReference type="Proteomes" id="UP000186165"/>
    </source>
</evidence>
<gene>
    <name evidence="3" type="ORF">HSR6_0119</name>
</gene>
<dbReference type="PIRSF" id="PIRSF002825">
    <property type="entry name" value="CfbpA"/>
    <property type="match status" value="1"/>
</dbReference>
<dbReference type="PANTHER" id="PTHR30006:SF24">
    <property type="entry name" value="SLL0237 PROTEIN"/>
    <property type="match status" value="1"/>
</dbReference>
<dbReference type="Gene3D" id="3.40.190.10">
    <property type="entry name" value="Periplasmic binding protein-like II"/>
    <property type="match status" value="2"/>
</dbReference>
<keyword evidence="1" id="KW-0732">Signal</keyword>
<proteinExistence type="predicted"/>
<sequence>MSDTDHTDTTAQSGSRDRTWSRRRLLGTAGAALTMSVGLAGCLGSGGSDPFETDEPQGEPVDGEGVTWDDLGDLEGELTVYSGRTRDQIDPLFTKLEEFYPDFSIARDYDSNEAQLNSLVEEGESTPADLFYTQSSGALAALKSEGLARTLPTDVQDAVPENKRDPDGQWTGASGRVRAVQFNSDTWSRSELPTDIFAYATDERFAGEISTRPNSGTFRSFIVAMLELEGEERTREWIRGLLEDQDVTLYSSGTQQAEAVANGEVSVGLGNQYYAARVIESQPEISLDVTFTRNDPGSLFNVSGVAVLSGAQKPNLAAEFVRHVLAVEGQQFFVDTNGEYPVVDGVAYDGPLPSLEALEPPTFDLNELGDLEPAIDLLREEGMTV</sequence>
<name>A0A1J1AAK1_9EURY</name>
<dbReference type="GeneID" id="30416646"/>
<evidence type="ECO:0000256" key="1">
    <source>
        <dbReference type="ARBA" id="ARBA00022729"/>
    </source>
</evidence>
<dbReference type="EMBL" id="CP016804">
    <property type="protein sequence ID" value="APE94593.1"/>
    <property type="molecule type" value="Genomic_DNA"/>
</dbReference>
<evidence type="ECO:0000313" key="3">
    <source>
        <dbReference type="EMBL" id="APE94593.1"/>
    </source>
</evidence>
<dbReference type="PANTHER" id="PTHR30006">
    <property type="entry name" value="THIAMINE-BINDING PERIPLASMIC PROTEIN-RELATED"/>
    <property type="match status" value="1"/>
</dbReference>
<evidence type="ECO:0000256" key="2">
    <source>
        <dbReference type="SAM" id="MobiDB-lite"/>
    </source>
</evidence>
<dbReference type="KEGG" id="hhsr:HSR6_0119"/>
<dbReference type="AlphaFoldDB" id="A0A1J1AAK1"/>
<dbReference type="Proteomes" id="UP000186165">
    <property type="component" value="Chromosome"/>
</dbReference>
<feature type="region of interest" description="Disordered" evidence="2">
    <location>
        <begin position="1"/>
        <end position="21"/>
    </location>
</feature>
<keyword evidence="4" id="KW-1185">Reference proteome</keyword>
<feature type="region of interest" description="Disordered" evidence="2">
    <location>
        <begin position="44"/>
        <end position="66"/>
    </location>
</feature>